<organism evidence="1 2">
    <name type="scientific">Sphingopyxis soli</name>
    <dbReference type="NCBI Taxonomy" id="592051"/>
    <lineage>
        <taxon>Bacteria</taxon>
        <taxon>Pseudomonadati</taxon>
        <taxon>Pseudomonadota</taxon>
        <taxon>Alphaproteobacteria</taxon>
        <taxon>Sphingomonadales</taxon>
        <taxon>Sphingomonadaceae</taxon>
        <taxon>Sphingopyxis</taxon>
    </lineage>
</organism>
<evidence type="ECO:0000313" key="2">
    <source>
        <dbReference type="Proteomes" id="UP001500738"/>
    </source>
</evidence>
<dbReference type="Proteomes" id="UP001500738">
    <property type="component" value="Unassembled WGS sequence"/>
</dbReference>
<sequence length="581" mass="60825">MLPGAYFSGLLPPTIPIRHRFAAGREAPAERGLHHMIALFARAGLAALALGVAGPAHAGVSEDFSECDGLKKPKSSDDGMRGEATFPSYRFGGRDAPSQTLAACNRVLESGKLLPEQTLRRAHVMRARAAAKLELGDAAGALADLDAAQEAGKDYAGDFFYDRSMGVSLDLLRALALNETGDRKAALALAEAAAAKRPYALEVQRVAGMLRAANGDNPADPAIWQGLARVDPATRGIVSQLAPQSGDLATLAASAGTPSVTLPEAPSIKAIMANGGDIAPLLSEWSSPVRGAMTKAYALAAHGQPAAARAWVEATRAALDAPGRAGSSQGEEGKQPPADIVTLLVKLARTEHFEPLADLVEGRIAIAEGRLADAAAALHGKQWRTTPVTEEFHAAYAAARASGTVGAPDLPALAPAAKRGPARLSGMADNLLIRPESKRKLIDYEKSRPNILGALVGAAFSMGTTLLGGIDRTAGFRSTPNEDGSIKVEYTGNTTSGPVVQEMTLLRASELAREAGKTHFHVVGRNDYQRYLTQTMNGVPMNRTLTGYKTELTIRLVGEGEADALDAVAVIDALGPIYYES</sequence>
<evidence type="ECO:0000313" key="1">
    <source>
        <dbReference type="EMBL" id="GAA0866055.1"/>
    </source>
</evidence>
<dbReference type="InterPro" id="IPR011990">
    <property type="entry name" value="TPR-like_helical_dom_sf"/>
</dbReference>
<protein>
    <submittedName>
        <fullName evidence="1">Uncharacterized protein</fullName>
    </submittedName>
</protein>
<dbReference type="EMBL" id="BAAAFE010000009">
    <property type="protein sequence ID" value="GAA0866055.1"/>
    <property type="molecule type" value="Genomic_DNA"/>
</dbReference>
<accession>A0ABN1M9P6</accession>
<reference evidence="1 2" key="1">
    <citation type="journal article" date="2019" name="Int. J. Syst. Evol. Microbiol.">
        <title>The Global Catalogue of Microorganisms (GCM) 10K type strain sequencing project: providing services to taxonomists for standard genome sequencing and annotation.</title>
        <authorList>
            <consortium name="The Broad Institute Genomics Platform"/>
            <consortium name="The Broad Institute Genome Sequencing Center for Infectious Disease"/>
            <person name="Wu L."/>
            <person name="Ma J."/>
        </authorList>
    </citation>
    <scope>NUCLEOTIDE SEQUENCE [LARGE SCALE GENOMIC DNA]</scope>
    <source>
        <strain evidence="1 2">JCM 15910</strain>
    </source>
</reference>
<comment type="caution">
    <text evidence="1">The sequence shown here is derived from an EMBL/GenBank/DDBJ whole genome shotgun (WGS) entry which is preliminary data.</text>
</comment>
<keyword evidence="2" id="KW-1185">Reference proteome</keyword>
<dbReference type="SUPFAM" id="SSF48452">
    <property type="entry name" value="TPR-like"/>
    <property type="match status" value="1"/>
</dbReference>
<gene>
    <name evidence="1" type="ORF">GCM10009115_27110</name>
</gene>
<name>A0ABN1M9P6_9SPHN</name>
<proteinExistence type="predicted"/>